<evidence type="ECO:0000256" key="5">
    <source>
        <dbReference type="ARBA" id="ARBA00022723"/>
    </source>
</evidence>
<dbReference type="EMBL" id="LRBV02000004">
    <property type="status" value="NOT_ANNOTATED_CDS"/>
    <property type="molecule type" value="Genomic_DNA"/>
</dbReference>
<dbReference type="PANTHER" id="PTHR47943:SF8">
    <property type="entry name" value="CYTOCHROME P450"/>
    <property type="match status" value="1"/>
</dbReference>
<dbReference type="Pfam" id="PF00067">
    <property type="entry name" value="p450"/>
    <property type="match status" value="1"/>
</dbReference>
<dbReference type="Proteomes" id="UP000594261">
    <property type="component" value="Chromosome 4"/>
</dbReference>
<comment type="subcellular location">
    <subcellularLocation>
        <location evidence="2">Membrane</location>
    </subcellularLocation>
</comment>
<keyword evidence="9" id="KW-0472">Membrane</keyword>
<keyword evidence="7" id="KW-0408">Iron</keyword>
<dbReference type="EnsemblPlants" id="QL04p004995:mrna">
    <property type="protein sequence ID" value="QL04p004995:mrna"/>
    <property type="gene ID" value="QL04p004995"/>
</dbReference>
<dbReference type="Gramene" id="QL04p004995:mrna">
    <property type="protein sequence ID" value="QL04p004995:mrna"/>
    <property type="gene ID" value="QL04p004995"/>
</dbReference>
<evidence type="ECO:0000256" key="2">
    <source>
        <dbReference type="ARBA" id="ARBA00004370"/>
    </source>
</evidence>
<dbReference type="GO" id="GO:0004497">
    <property type="term" value="F:monooxygenase activity"/>
    <property type="evidence" value="ECO:0007669"/>
    <property type="project" value="UniProtKB-KW"/>
</dbReference>
<proteinExistence type="inferred from homology"/>
<name>A0A7N2LD02_QUELO</name>
<evidence type="ECO:0000256" key="4">
    <source>
        <dbReference type="ARBA" id="ARBA00022617"/>
    </source>
</evidence>
<evidence type="ECO:0000256" key="7">
    <source>
        <dbReference type="ARBA" id="ARBA00023004"/>
    </source>
</evidence>
<reference evidence="10 11" key="1">
    <citation type="journal article" date="2016" name="G3 (Bethesda)">
        <title>First Draft Assembly and Annotation of the Genome of a California Endemic Oak Quercus lobata Nee (Fagaceae).</title>
        <authorList>
            <person name="Sork V.L."/>
            <person name="Fitz-Gibbon S.T."/>
            <person name="Puiu D."/>
            <person name="Crepeau M."/>
            <person name="Gugger P.F."/>
            <person name="Sherman R."/>
            <person name="Stevens K."/>
            <person name="Langley C.H."/>
            <person name="Pellegrini M."/>
            <person name="Salzberg S.L."/>
        </authorList>
    </citation>
    <scope>NUCLEOTIDE SEQUENCE [LARGE SCALE GENOMIC DNA]</scope>
    <source>
        <strain evidence="10 11">cv. SW786</strain>
    </source>
</reference>
<protein>
    <recommendedName>
        <fullName evidence="12">Cytochrome P450</fullName>
    </recommendedName>
</protein>
<reference evidence="10" key="2">
    <citation type="submission" date="2021-01" db="UniProtKB">
        <authorList>
            <consortium name="EnsemblPlants"/>
        </authorList>
    </citation>
    <scope>IDENTIFICATION</scope>
</reference>
<keyword evidence="6" id="KW-0560">Oxidoreductase</keyword>
<keyword evidence="11" id="KW-1185">Reference proteome</keyword>
<keyword evidence="5" id="KW-0479">Metal-binding</keyword>
<dbReference type="PANTHER" id="PTHR47943">
    <property type="entry name" value="CYTOCHROME P450 93A3-LIKE"/>
    <property type="match status" value="1"/>
</dbReference>
<dbReference type="GO" id="GO:0016705">
    <property type="term" value="F:oxidoreductase activity, acting on paired donors, with incorporation or reduction of molecular oxygen"/>
    <property type="evidence" value="ECO:0007669"/>
    <property type="project" value="InterPro"/>
</dbReference>
<dbReference type="GO" id="GO:0005506">
    <property type="term" value="F:iron ion binding"/>
    <property type="evidence" value="ECO:0007669"/>
    <property type="project" value="InterPro"/>
</dbReference>
<comment type="cofactor">
    <cofactor evidence="1">
        <name>heme</name>
        <dbReference type="ChEBI" id="CHEBI:30413"/>
    </cofactor>
</comment>
<evidence type="ECO:0000313" key="10">
    <source>
        <dbReference type="EnsemblPlants" id="QL04p004995:mrna"/>
    </source>
</evidence>
<dbReference type="GO" id="GO:0020037">
    <property type="term" value="F:heme binding"/>
    <property type="evidence" value="ECO:0007669"/>
    <property type="project" value="InterPro"/>
</dbReference>
<evidence type="ECO:0008006" key="12">
    <source>
        <dbReference type="Google" id="ProtNLM"/>
    </source>
</evidence>
<evidence type="ECO:0000256" key="1">
    <source>
        <dbReference type="ARBA" id="ARBA00001971"/>
    </source>
</evidence>
<organism evidence="10 11">
    <name type="scientific">Quercus lobata</name>
    <name type="common">Valley oak</name>
    <dbReference type="NCBI Taxonomy" id="97700"/>
    <lineage>
        <taxon>Eukaryota</taxon>
        <taxon>Viridiplantae</taxon>
        <taxon>Streptophyta</taxon>
        <taxon>Embryophyta</taxon>
        <taxon>Tracheophyta</taxon>
        <taxon>Spermatophyta</taxon>
        <taxon>Magnoliopsida</taxon>
        <taxon>eudicotyledons</taxon>
        <taxon>Gunneridae</taxon>
        <taxon>Pentapetalae</taxon>
        <taxon>rosids</taxon>
        <taxon>fabids</taxon>
        <taxon>Fagales</taxon>
        <taxon>Fagaceae</taxon>
        <taxon>Quercus</taxon>
    </lineage>
</organism>
<evidence type="ECO:0000256" key="3">
    <source>
        <dbReference type="ARBA" id="ARBA00010617"/>
    </source>
</evidence>
<comment type="similarity">
    <text evidence="3">Belongs to the cytochrome P450 family.</text>
</comment>
<keyword evidence="8" id="KW-0503">Monooxygenase</keyword>
<evidence type="ECO:0000256" key="8">
    <source>
        <dbReference type="ARBA" id="ARBA00023033"/>
    </source>
</evidence>
<dbReference type="SUPFAM" id="SSF48264">
    <property type="entry name" value="Cytochrome P450"/>
    <property type="match status" value="1"/>
</dbReference>
<keyword evidence="4" id="KW-0349">Heme</keyword>
<dbReference type="GO" id="GO:0016020">
    <property type="term" value="C:membrane"/>
    <property type="evidence" value="ECO:0007669"/>
    <property type="project" value="UniProtKB-SubCell"/>
</dbReference>
<sequence length="180" mass="20288">MANMTDSQYYQCIVVTSASVGTEIFKTHDLSFAEHSRTGFSEKTPYGGSGFFSAPYGDYWRFIKKLCLTELLSPKQLERSRAIQERELARFLQNGFESAKRKEVVDLGVELMKLTNNMLCKMAASTSCSEKGDEAERIRELMKDISSVGSKTFFGNMLGPFGLLAFWPSINYRLVPFLGL</sequence>
<evidence type="ECO:0000256" key="6">
    <source>
        <dbReference type="ARBA" id="ARBA00023002"/>
    </source>
</evidence>
<dbReference type="InterPro" id="IPR036396">
    <property type="entry name" value="Cyt_P450_sf"/>
</dbReference>
<evidence type="ECO:0000313" key="11">
    <source>
        <dbReference type="Proteomes" id="UP000594261"/>
    </source>
</evidence>
<dbReference type="InParanoid" id="A0A7N2LD02"/>
<dbReference type="InterPro" id="IPR001128">
    <property type="entry name" value="Cyt_P450"/>
</dbReference>
<evidence type="ECO:0000256" key="9">
    <source>
        <dbReference type="ARBA" id="ARBA00023136"/>
    </source>
</evidence>
<dbReference type="Gene3D" id="1.10.630.10">
    <property type="entry name" value="Cytochrome P450"/>
    <property type="match status" value="1"/>
</dbReference>
<dbReference type="AlphaFoldDB" id="A0A7N2LD02"/>
<accession>A0A7N2LD02</accession>